<gene>
    <name evidence="1" type="ORF">APT65_00030</name>
</gene>
<dbReference type="EMBL" id="OP491958">
    <property type="protein sequence ID" value="UZV39645.1"/>
    <property type="molecule type" value="Genomic_DNA"/>
</dbReference>
<organism evidence="1 2">
    <name type="scientific">Aeromonas phage APT65</name>
    <dbReference type="NCBI Taxonomy" id="2982914"/>
    <lineage>
        <taxon>Viruses</taxon>
        <taxon>Duplodnaviria</taxon>
        <taxon>Heunggongvirae</taxon>
        <taxon>Uroviricota</taxon>
        <taxon>Caudoviricetes</taxon>
        <taxon>Aquaneticvirus</taxon>
        <taxon>Aquaneticvirus ApT65</taxon>
    </lineage>
</organism>
<protein>
    <submittedName>
        <fullName evidence="1">ATP-binding protein</fullName>
    </submittedName>
</protein>
<proteinExistence type="predicted"/>
<keyword evidence="1" id="KW-0547">Nucleotide-binding</keyword>
<keyword evidence="1" id="KW-0067">ATP-binding</keyword>
<dbReference type="Gene3D" id="3.40.50.300">
    <property type="entry name" value="P-loop containing nucleotide triphosphate hydrolases"/>
    <property type="match status" value="1"/>
</dbReference>
<name>A0A9E8K2G6_9CAUD</name>
<evidence type="ECO:0000313" key="1">
    <source>
        <dbReference type="EMBL" id="UZV39645.1"/>
    </source>
</evidence>
<keyword evidence="2" id="KW-1185">Reference proteome</keyword>
<accession>A0A9E8K2G6</accession>
<reference evidence="1" key="1">
    <citation type="submission" date="2022-09" db="EMBL/GenBank/DDBJ databases">
        <authorList>
            <person name="Cebeci A."/>
            <person name="Ture M."/>
            <person name="Alemdag M."/>
            <person name="Altinok I."/>
        </authorList>
    </citation>
    <scope>NUCLEOTIDE SEQUENCE</scope>
</reference>
<dbReference type="InterPro" id="IPR027417">
    <property type="entry name" value="P-loop_NTPase"/>
</dbReference>
<sequence>MKPIFIFNAPPQTGKDTICNELFCNYRLGFNTASFKDPMFDIFLASTGMFRDEFEKLYATEGWKDTPNEITGGKTPREFLIHISEVFIKPIFGKDYFGFFLKNHINQFEKIHGESVAWLIPDGGFPDEIKALEDEFGDRVIVIQLEREGKRDFGNDSRNWVTGKKTFRFDTSRGNDEVISIIKDLIV</sequence>
<dbReference type="GO" id="GO:0005524">
    <property type="term" value="F:ATP binding"/>
    <property type="evidence" value="ECO:0007669"/>
    <property type="project" value="UniProtKB-KW"/>
</dbReference>
<dbReference type="Proteomes" id="UP001163735">
    <property type="component" value="Segment"/>
</dbReference>
<evidence type="ECO:0000313" key="2">
    <source>
        <dbReference type="Proteomes" id="UP001163735"/>
    </source>
</evidence>